<name>A0A2P7MSW2_9CYAN</name>
<protein>
    <submittedName>
        <fullName evidence="6">Ribosomal-protein-alanine N-acetyltransferase</fullName>
    </submittedName>
</protein>
<reference evidence="6 7" key="1">
    <citation type="journal article" date="2018" name="Environ. Microbiol.">
        <title>Ecological and genomic features of two widespread freshwater picocyanobacteria.</title>
        <authorList>
            <person name="Cabello-Yeves P.J."/>
            <person name="Picazo A."/>
            <person name="Camacho A."/>
            <person name="Callieri C."/>
            <person name="Rosselli R."/>
            <person name="Roda-Garcia J.J."/>
            <person name="Coutinho F.H."/>
            <person name="Rodriguez-Valera F."/>
        </authorList>
    </citation>
    <scope>NUCLEOTIDE SEQUENCE [LARGE SCALE GENOMIC DNA]</scope>
    <source>
        <strain evidence="6 7">Tous</strain>
    </source>
</reference>
<keyword evidence="2" id="KW-0963">Cytoplasm</keyword>
<keyword evidence="3 6" id="KW-0808">Transferase</keyword>
<comment type="caution">
    <text evidence="6">The sequence shown here is derived from an EMBL/GenBank/DDBJ whole genome shotgun (WGS) entry which is preliminary data.</text>
</comment>
<dbReference type="Proteomes" id="UP000243002">
    <property type="component" value="Unassembled WGS sequence"/>
</dbReference>
<evidence type="ECO:0000256" key="1">
    <source>
        <dbReference type="ARBA" id="ARBA00005395"/>
    </source>
</evidence>
<accession>A0A2P7MSW2</accession>
<dbReference type="Gene3D" id="3.40.630.30">
    <property type="match status" value="1"/>
</dbReference>
<dbReference type="CDD" id="cd04301">
    <property type="entry name" value="NAT_SF"/>
    <property type="match status" value="1"/>
</dbReference>
<dbReference type="GO" id="GO:0008080">
    <property type="term" value="F:N-acetyltransferase activity"/>
    <property type="evidence" value="ECO:0007669"/>
    <property type="project" value="InterPro"/>
</dbReference>
<comment type="similarity">
    <text evidence="1">Belongs to the acetyltransferase family. RimI subfamily.</text>
</comment>
<evidence type="ECO:0000313" key="6">
    <source>
        <dbReference type="EMBL" id="PSJ04301.1"/>
    </source>
</evidence>
<dbReference type="PANTHER" id="PTHR43420">
    <property type="entry name" value="ACETYLTRANSFERASE"/>
    <property type="match status" value="1"/>
</dbReference>
<dbReference type="PROSITE" id="PS51186">
    <property type="entry name" value="GNAT"/>
    <property type="match status" value="1"/>
</dbReference>
<feature type="domain" description="N-acetyltransferase" evidence="5">
    <location>
        <begin position="10"/>
        <end position="153"/>
    </location>
</feature>
<keyword evidence="7" id="KW-1185">Reference proteome</keyword>
<dbReference type="Pfam" id="PF00583">
    <property type="entry name" value="Acetyltransf_1"/>
    <property type="match status" value="1"/>
</dbReference>
<sequence length="158" mass="17486">MNVRNYLAALHLTALAPEHLEACLNLDQASLGGLWNRAQWQSELAEQRRPGVGLWQGQQLLALASGWLVVDELHITVVAVDPEQRRRGLGQQVLKALLLEAGQQGALHATLEVSPANTAAVALYRRLGFRDAGVRRGYYRNGEDALIQWLRLSDMNDA</sequence>
<dbReference type="InterPro" id="IPR000182">
    <property type="entry name" value="GNAT_dom"/>
</dbReference>
<dbReference type="EMBL" id="PXXO01000013">
    <property type="protein sequence ID" value="PSJ04301.1"/>
    <property type="molecule type" value="Genomic_DNA"/>
</dbReference>
<dbReference type="AlphaFoldDB" id="A0A2P7MSW2"/>
<dbReference type="InterPro" id="IPR016181">
    <property type="entry name" value="Acyl_CoA_acyltransferase"/>
</dbReference>
<dbReference type="RefSeq" id="WP_106632741.1">
    <property type="nucleotide sequence ID" value="NZ_PXXO01000013.1"/>
</dbReference>
<keyword evidence="4" id="KW-0012">Acyltransferase</keyword>
<dbReference type="NCBIfam" id="TIGR01575">
    <property type="entry name" value="rimI"/>
    <property type="match status" value="1"/>
</dbReference>
<dbReference type="InterPro" id="IPR050680">
    <property type="entry name" value="YpeA/RimI_acetyltransf"/>
</dbReference>
<dbReference type="OrthoDB" id="9794566at2"/>
<evidence type="ECO:0000313" key="7">
    <source>
        <dbReference type="Proteomes" id="UP000243002"/>
    </source>
</evidence>
<evidence type="ECO:0000256" key="3">
    <source>
        <dbReference type="ARBA" id="ARBA00022679"/>
    </source>
</evidence>
<dbReference type="PANTHER" id="PTHR43420:SF44">
    <property type="entry name" value="ACETYLTRANSFERASE YPEA"/>
    <property type="match status" value="1"/>
</dbReference>
<evidence type="ECO:0000259" key="5">
    <source>
        <dbReference type="PROSITE" id="PS51186"/>
    </source>
</evidence>
<proteinExistence type="inferred from homology"/>
<dbReference type="SUPFAM" id="SSF55729">
    <property type="entry name" value="Acyl-CoA N-acyltransferases (Nat)"/>
    <property type="match status" value="1"/>
</dbReference>
<evidence type="ECO:0000256" key="4">
    <source>
        <dbReference type="ARBA" id="ARBA00023315"/>
    </source>
</evidence>
<evidence type="ECO:0000256" key="2">
    <source>
        <dbReference type="ARBA" id="ARBA00022490"/>
    </source>
</evidence>
<dbReference type="InterPro" id="IPR006464">
    <property type="entry name" value="AcTrfase_RimI/Ard1"/>
</dbReference>
<gene>
    <name evidence="6" type="primary">rimI</name>
    <name evidence="6" type="ORF">C7K55_10790</name>
</gene>
<organism evidence="6 7">
    <name type="scientific">Cyanobium usitatum str. Tous</name>
    <dbReference type="NCBI Taxonomy" id="2116684"/>
    <lineage>
        <taxon>Bacteria</taxon>
        <taxon>Bacillati</taxon>
        <taxon>Cyanobacteriota</taxon>
        <taxon>Cyanophyceae</taxon>
        <taxon>Synechococcales</taxon>
        <taxon>Prochlorococcaceae</taxon>
        <taxon>Cyanobium</taxon>
    </lineage>
</organism>